<feature type="transmembrane region" description="Helical" evidence="1">
    <location>
        <begin position="9"/>
        <end position="32"/>
    </location>
</feature>
<keyword evidence="3" id="KW-1185">Reference proteome</keyword>
<evidence type="ECO:0000313" key="2">
    <source>
        <dbReference type="EMBL" id="MEE2000562.1"/>
    </source>
</evidence>
<organism evidence="2 3">
    <name type="scientific">Alkalimonas cellulosilytica</name>
    <dbReference type="NCBI Taxonomy" id="3058395"/>
    <lineage>
        <taxon>Bacteria</taxon>
        <taxon>Pseudomonadati</taxon>
        <taxon>Pseudomonadota</taxon>
        <taxon>Gammaproteobacteria</taxon>
        <taxon>Alkalimonas</taxon>
    </lineage>
</organism>
<protein>
    <recommendedName>
        <fullName evidence="4">DUF3995 domain-containing protein</fullName>
    </recommendedName>
</protein>
<reference evidence="2 3" key="1">
    <citation type="submission" date="2023-07" db="EMBL/GenBank/DDBJ databases">
        <title>Alkalimonas sp., MEB108 novel, alkaliphilic bacterium isolated from Lonar Lake, India.</title>
        <authorList>
            <person name="Joshi A."/>
            <person name="Thite S."/>
        </authorList>
    </citation>
    <scope>NUCLEOTIDE SEQUENCE [LARGE SCALE GENOMIC DNA]</scope>
    <source>
        <strain evidence="2 3">MEB108</strain>
    </source>
</reference>
<dbReference type="EMBL" id="JAUHLI010000003">
    <property type="protein sequence ID" value="MEE2000562.1"/>
    <property type="molecule type" value="Genomic_DNA"/>
</dbReference>
<gene>
    <name evidence="2" type="ORF">QWY20_03785</name>
</gene>
<sequence length="149" mass="16220">MHSAGNNKYLFAAAFCCFAAALAHLGCIVFGGDWYRFFGAGEQMARMAEQGLWYPTIVTSGIVLVLLVWALYALSGAGTIKRLPLTRLALILITSIFLLRGVSFVAIMPMFPENSLTFWLISSGICLFIGGLFALGSWQQWSVLSGKQA</sequence>
<name>A0ABU7J3F9_9GAMM</name>
<proteinExistence type="predicted"/>
<comment type="caution">
    <text evidence="2">The sequence shown here is derived from an EMBL/GenBank/DDBJ whole genome shotgun (WGS) entry which is preliminary data.</text>
</comment>
<keyword evidence="1" id="KW-1133">Transmembrane helix</keyword>
<feature type="transmembrane region" description="Helical" evidence="1">
    <location>
        <begin position="117"/>
        <end position="138"/>
    </location>
</feature>
<keyword evidence="1" id="KW-0472">Membrane</keyword>
<accession>A0ABU7J3F9</accession>
<dbReference type="RefSeq" id="WP_330127707.1">
    <property type="nucleotide sequence ID" value="NZ_JAUHLI010000003.1"/>
</dbReference>
<evidence type="ECO:0000256" key="1">
    <source>
        <dbReference type="SAM" id="Phobius"/>
    </source>
</evidence>
<feature type="transmembrane region" description="Helical" evidence="1">
    <location>
        <begin position="52"/>
        <end position="74"/>
    </location>
</feature>
<feature type="transmembrane region" description="Helical" evidence="1">
    <location>
        <begin position="86"/>
        <end position="111"/>
    </location>
</feature>
<evidence type="ECO:0000313" key="3">
    <source>
        <dbReference type="Proteomes" id="UP001336314"/>
    </source>
</evidence>
<keyword evidence="1" id="KW-0812">Transmembrane</keyword>
<dbReference type="Proteomes" id="UP001336314">
    <property type="component" value="Unassembled WGS sequence"/>
</dbReference>
<evidence type="ECO:0008006" key="4">
    <source>
        <dbReference type="Google" id="ProtNLM"/>
    </source>
</evidence>